<evidence type="ECO:0000256" key="12">
    <source>
        <dbReference type="ARBA" id="ARBA00022842"/>
    </source>
</evidence>
<dbReference type="Pfam" id="PF25596">
    <property type="entry name" value="CPSase_L_D1"/>
    <property type="match status" value="2"/>
</dbReference>
<evidence type="ECO:0000256" key="3">
    <source>
        <dbReference type="ARBA" id="ARBA00005077"/>
    </source>
</evidence>
<dbReference type="Gene3D" id="3.40.50.1380">
    <property type="entry name" value="Methylglyoxal synthase-like domain"/>
    <property type="match status" value="1"/>
</dbReference>
<dbReference type="GO" id="GO:0044205">
    <property type="term" value="P:'de novo' UMP biosynthetic process"/>
    <property type="evidence" value="ECO:0007669"/>
    <property type="project" value="UniProtKB-UniRule"/>
</dbReference>
<dbReference type="SUPFAM" id="SSF52440">
    <property type="entry name" value="PreATP-grasp domain"/>
    <property type="match status" value="2"/>
</dbReference>
<comment type="caution">
    <text evidence="20">The sequence shown here is derived from an EMBL/GenBank/DDBJ whole genome shotgun (WGS) entry which is preliminary data.</text>
</comment>
<feature type="binding site" evidence="17">
    <location>
        <position position="301"/>
    </location>
    <ligand>
        <name>Mg(2+)</name>
        <dbReference type="ChEBI" id="CHEBI:18420"/>
        <label>2</label>
    </ligand>
</feature>
<dbReference type="Gene3D" id="3.40.50.20">
    <property type="match status" value="2"/>
</dbReference>
<feature type="binding site" evidence="17">
    <location>
        <position position="879"/>
    </location>
    <ligand>
        <name>Mg(2+)</name>
        <dbReference type="ChEBI" id="CHEBI:18420"/>
        <label>4</label>
    </ligand>
</feature>
<feature type="region of interest" description="Allosteric domain" evidence="17">
    <location>
        <begin position="972"/>
        <end position="1107"/>
    </location>
</feature>
<feature type="binding site" evidence="17">
    <location>
        <position position="301"/>
    </location>
    <ligand>
        <name>Mn(2+)</name>
        <dbReference type="ChEBI" id="CHEBI:29035"/>
        <label>2</label>
    </ligand>
</feature>
<dbReference type="GO" id="GO:0006526">
    <property type="term" value="P:L-arginine biosynthetic process"/>
    <property type="evidence" value="ECO:0007669"/>
    <property type="project" value="UniProtKB-UniRule"/>
</dbReference>
<evidence type="ECO:0000256" key="14">
    <source>
        <dbReference type="ARBA" id="ARBA00023211"/>
    </source>
</evidence>
<feature type="binding site" evidence="17">
    <location>
        <position position="285"/>
    </location>
    <ligand>
        <name>Mg(2+)</name>
        <dbReference type="ChEBI" id="CHEBI:18420"/>
        <label>1</label>
    </ligand>
</feature>
<feature type="binding site" evidence="17">
    <location>
        <position position="877"/>
    </location>
    <ligand>
        <name>Mg(2+)</name>
        <dbReference type="ChEBI" id="CHEBI:18420"/>
        <label>4</label>
    </ligand>
</feature>
<dbReference type="PANTHER" id="PTHR11405:SF53">
    <property type="entry name" value="CARBAMOYL-PHOSPHATE SYNTHASE [AMMONIA], MITOCHONDRIAL"/>
    <property type="match status" value="1"/>
</dbReference>
<dbReference type="InterPro" id="IPR005480">
    <property type="entry name" value="CPSase_lsu_oligo"/>
</dbReference>
<dbReference type="PROSITE" id="PS51257">
    <property type="entry name" value="PROKAR_LIPOPROTEIN"/>
    <property type="match status" value="1"/>
</dbReference>
<feature type="binding site" evidence="17">
    <location>
        <position position="241"/>
    </location>
    <ligand>
        <name>ATP</name>
        <dbReference type="ChEBI" id="CHEBI:30616"/>
        <label>1</label>
    </ligand>
</feature>
<keyword evidence="5 17" id="KW-0055">Arginine biosynthesis</keyword>
<dbReference type="SUPFAM" id="SSF56059">
    <property type="entry name" value="Glutathione synthetase ATP-binding domain-like"/>
    <property type="match status" value="2"/>
</dbReference>
<comment type="pathway">
    <text evidence="2 17">Pyrimidine metabolism; UMP biosynthesis via de novo pathway; (S)-dihydroorotate from bicarbonate: step 1/3.</text>
</comment>
<comment type="function">
    <text evidence="17">Large subunit of the glutamine-dependent carbamoyl phosphate synthetase (CPSase). CPSase catalyzes the formation of carbamoyl phosphate from the ammonia moiety of glutamine, carbonate, and phosphate donated by ATP, constituting the first step of 2 biosynthetic pathways, one leading to arginine and/or urea and the other to pyrimidine nucleotides. The large subunit (synthetase) binds the substrates ammonia (free or transferred from glutamine from the small subunit), hydrogencarbonate and ATP and carries out an ATP-coupled ligase reaction, activating hydrogencarbonate by forming carboxy phosphate which reacts with ammonia to form carbamoyl phosphate.</text>
</comment>
<dbReference type="UniPathway" id="UPA00068">
    <property type="reaction ID" value="UER00171"/>
</dbReference>
<evidence type="ECO:0000256" key="16">
    <source>
        <dbReference type="ARBA" id="ARBA00048816"/>
    </source>
</evidence>
<feature type="binding site" evidence="17">
    <location>
        <position position="299"/>
    </location>
    <ligand>
        <name>Mg(2+)</name>
        <dbReference type="ChEBI" id="CHEBI:18420"/>
        <label>1</label>
    </ligand>
</feature>
<dbReference type="Gene3D" id="1.10.1030.10">
    <property type="entry name" value="Carbamoyl-phosphate synthetase, large subunit oligomerisation domain"/>
    <property type="match status" value="1"/>
</dbReference>
<evidence type="ECO:0000259" key="19">
    <source>
        <dbReference type="PROSITE" id="PS51855"/>
    </source>
</evidence>
<evidence type="ECO:0000256" key="9">
    <source>
        <dbReference type="ARBA" id="ARBA00022737"/>
    </source>
</evidence>
<evidence type="ECO:0000256" key="10">
    <source>
        <dbReference type="ARBA" id="ARBA00022741"/>
    </source>
</evidence>
<feature type="binding site" evidence="17">
    <location>
        <position position="877"/>
    </location>
    <ligand>
        <name>Mg(2+)</name>
        <dbReference type="ChEBI" id="CHEBI:18420"/>
        <label>3</label>
    </ligand>
</feature>
<dbReference type="InterPro" id="IPR016185">
    <property type="entry name" value="PreATP-grasp_dom_sf"/>
</dbReference>
<feature type="binding site" evidence="17">
    <location>
        <position position="299"/>
    </location>
    <ligand>
        <name>Mn(2+)</name>
        <dbReference type="ChEBI" id="CHEBI:29035"/>
        <label>1</label>
    </ligand>
</feature>
<name>A0A418NWD0_9SPHN</name>
<comment type="subunit">
    <text evidence="17">Composed of two chains; the small (or glutamine) chain promotes the hydrolysis of glutamine to ammonia, which is used by the large (or ammonia) chain to synthesize carbamoyl phosphate. Tetramer of heterodimers (alpha,beta)4.</text>
</comment>
<feature type="binding site" evidence="17">
    <location>
        <position position="792"/>
    </location>
    <ligand>
        <name>ATP</name>
        <dbReference type="ChEBI" id="CHEBI:30616"/>
        <label>2</label>
    </ligand>
</feature>
<feature type="binding site" evidence="17">
    <location>
        <position position="865"/>
    </location>
    <ligand>
        <name>Mg(2+)</name>
        <dbReference type="ChEBI" id="CHEBI:18420"/>
        <label>3</label>
    </ligand>
</feature>
<comment type="cofactor">
    <cofactor evidence="17">
        <name>Mg(2+)</name>
        <dbReference type="ChEBI" id="CHEBI:18420"/>
    </cofactor>
    <cofactor evidence="17">
        <name>Mn(2+)</name>
        <dbReference type="ChEBI" id="CHEBI:29035"/>
    </cofactor>
    <text evidence="17">Binds 4 Mg(2+) or Mn(2+) ions per subunit.</text>
</comment>
<dbReference type="PROSITE" id="PS50975">
    <property type="entry name" value="ATP_GRASP"/>
    <property type="match status" value="2"/>
</dbReference>
<dbReference type="EC" id="6.3.4.16" evidence="17"/>
<dbReference type="NCBIfam" id="NF003671">
    <property type="entry name" value="PRK05294.1"/>
    <property type="match status" value="1"/>
</dbReference>
<keyword evidence="8" id="KW-0479">Metal-binding</keyword>
<dbReference type="SUPFAM" id="SSF52335">
    <property type="entry name" value="Methylglyoxal synthase-like"/>
    <property type="match status" value="1"/>
</dbReference>
<accession>A0A418NWD0</accession>
<dbReference type="InterPro" id="IPR011761">
    <property type="entry name" value="ATP-grasp"/>
</dbReference>
<dbReference type="InterPro" id="IPR005483">
    <property type="entry name" value="CPSase_dom"/>
</dbReference>
<feature type="binding site" evidence="17">
    <location>
        <position position="169"/>
    </location>
    <ligand>
        <name>ATP</name>
        <dbReference type="ChEBI" id="CHEBI:30616"/>
        <label>1</label>
    </ligand>
</feature>
<dbReference type="SMART" id="SM00851">
    <property type="entry name" value="MGS"/>
    <property type="match status" value="1"/>
</dbReference>
<feature type="binding site" evidence="17">
    <location>
        <position position="824"/>
    </location>
    <ligand>
        <name>ATP</name>
        <dbReference type="ChEBI" id="CHEBI:30616"/>
        <label>2</label>
    </ligand>
</feature>
<feature type="domain" description="MGS-like" evidence="19">
    <location>
        <begin position="972"/>
        <end position="1107"/>
    </location>
</feature>
<dbReference type="PROSITE" id="PS00867">
    <property type="entry name" value="CPSASE_2"/>
    <property type="match status" value="2"/>
</dbReference>
<evidence type="ECO:0000256" key="4">
    <source>
        <dbReference type="ARBA" id="ARBA00009799"/>
    </source>
</evidence>
<organism evidence="20 21">
    <name type="scientific">Aurantiacibacter zhengii</name>
    <dbReference type="NCBI Taxonomy" id="2307003"/>
    <lineage>
        <taxon>Bacteria</taxon>
        <taxon>Pseudomonadati</taxon>
        <taxon>Pseudomonadota</taxon>
        <taxon>Alphaproteobacteria</taxon>
        <taxon>Sphingomonadales</taxon>
        <taxon>Erythrobacteraceae</taxon>
        <taxon>Aurantiacibacter</taxon>
    </lineage>
</organism>
<dbReference type="GO" id="GO:0004088">
    <property type="term" value="F:carbamoyl-phosphate synthase (glutamine-hydrolyzing) activity"/>
    <property type="evidence" value="ECO:0007669"/>
    <property type="project" value="UniProtKB-UniRule"/>
</dbReference>
<feature type="binding site" evidence="17">
    <location>
        <position position="865"/>
    </location>
    <ligand>
        <name>Mn(2+)</name>
        <dbReference type="ChEBI" id="CHEBI:29035"/>
        <label>3</label>
    </ligand>
</feature>
<dbReference type="AlphaFoldDB" id="A0A418NWD0"/>
<comment type="cofactor">
    <cofactor evidence="1">
        <name>Mn(2+)</name>
        <dbReference type="ChEBI" id="CHEBI:29035"/>
    </cofactor>
</comment>
<dbReference type="SMART" id="SM01096">
    <property type="entry name" value="CPSase_L_D3"/>
    <property type="match status" value="1"/>
</dbReference>
<dbReference type="Gene3D" id="3.30.470.20">
    <property type="entry name" value="ATP-grasp fold, B domain"/>
    <property type="match status" value="2"/>
</dbReference>
<dbReference type="FunFam" id="3.40.50.20:FF:000001">
    <property type="entry name" value="Carbamoyl-phosphate synthase large chain"/>
    <property type="match status" value="1"/>
</dbReference>
<feature type="binding site" evidence="17">
    <location>
        <position position="797"/>
    </location>
    <ligand>
        <name>ATP</name>
        <dbReference type="ChEBI" id="CHEBI:30616"/>
        <label>2</label>
    </ligand>
</feature>
<dbReference type="GO" id="GO:0006541">
    <property type="term" value="P:glutamine metabolic process"/>
    <property type="evidence" value="ECO:0007669"/>
    <property type="project" value="TreeGrafter"/>
</dbReference>
<dbReference type="FunFam" id="3.40.50.20:FF:000003">
    <property type="entry name" value="Carbamoyl-phosphate synthase large chain"/>
    <property type="match status" value="1"/>
</dbReference>
<feature type="domain" description="ATP-grasp" evidence="18">
    <location>
        <begin position="715"/>
        <end position="906"/>
    </location>
</feature>
<feature type="binding site" evidence="17">
    <location>
        <position position="208"/>
    </location>
    <ligand>
        <name>ATP</name>
        <dbReference type="ChEBI" id="CHEBI:30616"/>
        <label>1</label>
    </ligand>
</feature>
<feature type="domain" description="ATP-grasp" evidence="18">
    <location>
        <begin position="133"/>
        <end position="328"/>
    </location>
</feature>
<feature type="binding site" evidence="17">
    <location>
        <position position="243"/>
    </location>
    <ligand>
        <name>ATP</name>
        <dbReference type="ChEBI" id="CHEBI:30616"/>
        <label>1</label>
    </ligand>
</feature>
<feature type="binding site" evidence="17">
    <location>
        <position position="176"/>
    </location>
    <ligand>
        <name>ATP</name>
        <dbReference type="ChEBI" id="CHEBI:30616"/>
        <label>1</label>
    </ligand>
</feature>
<evidence type="ECO:0000256" key="15">
    <source>
        <dbReference type="ARBA" id="ARBA00047359"/>
    </source>
</evidence>
<evidence type="ECO:0000256" key="2">
    <source>
        <dbReference type="ARBA" id="ARBA00004812"/>
    </source>
</evidence>
<feature type="binding site" evidence="17">
    <location>
        <position position="879"/>
    </location>
    <ligand>
        <name>Mn(2+)</name>
        <dbReference type="ChEBI" id="CHEBI:29035"/>
        <label>4</label>
    </ligand>
</feature>
<sequence>MPKRTDISSILVIGAGPIIIGQACEFDYSGTQAIKALKEDGYRVILVNSNPATIMTDPEFADATYIEPITPEIVAKIISKEKPDAVLPTMGGQTALNCALKLEEMGVLKQHGVEMIGARADAIDKAENRQRFREAMDKIGLESARSGVAHTLAEAYEVLERTGLPSIIRPSFTMGGTGGGVAYNKAEFERIVKSGLDASPTTEVLIEESLLGWKEYEMEVVRDRNDNCIIVCSIENVDPMGVHTGDSITVAPALTLTDKEYQIMRNASINVLREIGVETGGSNVQFAVNPADGRLIVIEMNPRVSRSSALASKATGFPIARVAAKLAVGYTLDEITNEITGATPASFEPTIDYVVTKIPRFAFEKFKGADNHLSTAMKSVGEVMAIGRNFKESMQKALRGLETGLDGFNRVVELEGKSRDVITAALSQATPDRILHIAQAFREGFTVEEVQAITFYDPWFLRHIEEIIYEEKMIGAEGLPNNAAELRRLKAMGFSDKRLATLAVRSVGVAGGLGETQAKRSGLLHDALRAMAGATSEDEVRKLRQKLGVLPVFKRIDSCAAEFEAITPYMYSTYEAPSFGEPENEAWPSDREKIVILGGGPNRIGQGIEFDYCCVHACFALSEAGYETIMVNCNPETVSTDYDTSDRLYFEPLTAEDVLEILRVEHSKGTLKGVIVQFGGQTPLKLASALEKAGIPILGTSPDAIDLAEDRERFARLVNKLKLKQPENGIAYSEQEALAVAHRIGYPVLLRPSYVLGGRAMEIVDGDAQLINYINTAVEVSGDSPVLVDQYLRDAVECDVDALCDGDDVVIAGVMQHIEEAGVHSGDSACSLPPYSLPQDIIDEMERQADALARALQVRGLMNVQFAVKDGEVYLIEVNPRASRTVPFVAKASGSQIAKIAARVMAGEMLADLPKIKRDLDYVAVKEAVFPFARFPGSDPVLTPEMKSTGEVMGIDRDFATAYAKSQIAEGSVLPTEGTVFVSVKDSDKASIVGPVQQLVDFGFKVIATGGTASYLKEQGLPVERVNKVAEGRPHIVDKLSDGEVALVFNTTEGWQSHKDSQSIRASALEMKVPYYTTAAASAAAANAIVSVNADELEVRSLQDYYG</sequence>
<keyword evidence="9 17" id="KW-0677">Repeat</keyword>
<comment type="catalytic activity">
    <reaction evidence="16 17">
        <text>hydrogencarbonate + L-glutamine + 2 ATP + H2O = carbamoyl phosphate + L-glutamate + 2 ADP + phosphate + 2 H(+)</text>
        <dbReference type="Rhea" id="RHEA:18633"/>
        <dbReference type="ChEBI" id="CHEBI:15377"/>
        <dbReference type="ChEBI" id="CHEBI:15378"/>
        <dbReference type="ChEBI" id="CHEBI:17544"/>
        <dbReference type="ChEBI" id="CHEBI:29985"/>
        <dbReference type="ChEBI" id="CHEBI:30616"/>
        <dbReference type="ChEBI" id="CHEBI:43474"/>
        <dbReference type="ChEBI" id="CHEBI:58228"/>
        <dbReference type="ChEBI" id="CHEBI:58359"/>
        <dbReference type="ChEBI" id="CHEBI:456216"/>
        <dbReference type="EC" id="6.3.5.5"/>
    </reaction>
</comment>
<feature type="binding site" evidence="17">
    <location>
        <position position="790"/>
    </location>
    <ligand>
        <name>ATP</name>
        <dbReference type="ChEBI" id="CHEBI:30616"/>
        <label>2</label>
    </ligand>
</feature>
<feature type="binding site" evidence="17">
    <location>
        <position position="285"/>
    </location>
    <ligand>
        <name>ATP</name>
        <dbReference type="ChEBI" id="CHEBI:30616"/>
        <label>1</label>
    </ligand>
</feature>
<dbReference type="Pfam" id="PF02142">
    <property type="entry name" value="MGS"/>
    <property type="match status" value="1"/>
</dbReference>
<feature type="binding site" evidence="17">
    <location>
        <position position="825"/>
    </location>
    <ligand>
        <name>ATP</name>
        <dbReference type="ChEBI" id="CHEBI:30616"/>
        <label>2</label>
    </ligand>
</feature>
<dbReference type="FunFam" id="3.30.470.20:FF:000013">
    <property type="entry name" value="Carbamoyl-phosphate synthase large chain"/>
    <property type="match status" value="1"/>
</dbReference>
<dbReference type="EC" id="6.3.5.5" evidence="17"/>
<dbReference type="PRINTS" id="PR00098">
    <property type="entry name" value="CPSASE"/>
</dbReference>
<evidence type="ECO:0000256" key="7">
    <source>
        <dbReference type="ARBA" id="ARBA00022605"/>
    </source>
</evidence>
<dbReference type="SUPFAM" id="SSF48108">
    <property type="entry name" value="Carbamoyl phosphate synthetase, large subunit connection domain"/>
    <property type="match status" value="1"/>
</dbReference>
<dbReference type="PROSITE" id="PS00866">
    <property type="entry name" value="CPSASE_1"/>
    <property type="match status" value="1"/>
</dbReference>
<evidence type="ECO:0000256" key="1">
    <source>
        <dbReference type="ARBA" id="ARBA00001936"/>
    </source>
</evidence>
<feature type="binding site" evidence="17">
    <location>
        <position position="299"/>
    </location>
    <ligand>
        <name>Mg(2+)</name>
        <dbReference type="ChEBI" id="CHEBI:18420"/>
        <label>2</label>
    </ligand>
</feature>
<dbReference type="HAMAP" id="MF_01210_B">
    <property type="entry name" value="CPSase_L_chain_B"/>
    <property type="match status" value="1"/>
</dbReference>
<comment type="domain">
    <text evidence="17">The large subunit is composed of 2 ATP-grasp domains that are involved in binding the 2 ATP molecules needed for carbamoyl phosphate synthesis. The N-terminal ATP-grasp domain (referred to as the carboxyphosphate synthetic component) catalyzes the ATP-dependent phosphorylation of hydrogencarbonate to carboxyphosphate and the subsequent nucleophilic attack by ammonia to form a carbamate intermediate. The C-terminal ATP-grasp domain (referred to as the carbamoyl phosphate synthetic component) then catalyzes the phosphorylation of carbamate with the second ATP to form the end product carbamoyl phosphate. The reactive and unstable enzyme intermediates are sequentially channeled from one active site to the next through the interior of the protein over a distance of at least 96 A.</text>
</comment>
<dbReference type="CDD" id="cd01424">
    <property type="entry name" value="MGS_CPS_II"/>
    <property type="match status" value="1"/>
</dbReference>
<dbReference type="PANTHER" id="PTHR11405">
    <property type="entry name" value="CARBAMOYLTRANSFERASE FAMILY MEMBER"/>
    <property type="match status" value="1"/>
</dbReference>
<keyword evidence="11 17" id="KW-0067">ATP-binding</keyword>
<dbReference type="Proteomes" id="UP000286576">
    <property type="component" value="Unassembled WGS sequence"/>
</dbReference>
<evidence type="ECO:0000256" key="13">
    <source>
        <dbReference type="ARBA" id="ARBA00022975"/>
    </source>
</evidence>
<dbReference type="PROSITE" id="PS51855">
    <property type="entry name" value="MGS"/>
    <property type="match status" value="1"/>
</dbReference>
<protein>
    <recommendedName>
        <fullName evidence="17">Carbamoyl phosphate synthase large chain</fullName>
        <ecNumber evidence="17">6.3.4.16</ecNumber>
        <ecNumber evidence="17">6.3.5.5</ecNumber>
    </recommendedName>
    <alternativeName>
        <fullName evidence="17">Carbamoyl phosphate synthetase ammonia chain</fullName>
    </alternativeName>
</protein>
<evidence type="ECO:0000256" key="17">
    <source>
        <dbReference type="HAMAP-Rule" id="MF_01210"/>
    </source>
</evidence>
<dbReference type="GO" id="GO:0004087">
    <property type="term" value="F:carbamoyl-phosphate synthase (ammonia) activity"/>
    <property type="evidence" value="ECO:0007669"/>
    <property type="project" value="UniProtKB-EC"/>
</dbReference>
<keyword evidence="13 17" id="KW-0665">Pyrimidine biosynthesis</keyword>
<dbReference type="OrthoDB" id="9804197at2"/>
<feature type="binding site" evidence="17">
    <location>
        <position position="877"/>
    </location>
    <ligand>
        <name>Mn(2+)</name>
        <dbReference type="ChEBI" id="CHEBI:29035"/>
        <label>4</label>
    </ligand>
</feature>
<dbReference type="InterPro" id="IPR036897">
    <property type="entry name" value="CarbamoylP_synth_lsu_oligo_sf"/>
</dbReference>
<comment type="pathway">
    <text evidence="3 17">Amino-acid biosynthesis; L-arginine biosynthesis; carbamoyl phosphate from bicarbonate: step 1/1.</text>
</comment>
<keyword evidence="12" id="KW-0460">Magnesium</keyword>
<dbReference type="GO" id="GO:0046872">
    <property type="term" value="F:metal ion binding"/>
    <property type="evidence" value="ECO:0007669"/>
    <property type="project" value="UniProtKB-KW"/>
</dbReference>
<evidence type="ECO:0000313" key="20">
    <source>
        <dbReference type="EMBL" id="RIV88931.1"/>
    </source>
</evidence>
<keyword evidence="6 17" id="KW-0436">Ligase</keyword>
<dbReference type="InterPro" id="IPR005479">
    <property type="entry name" value="CPAse_ATP-bd"/>
</dbReference>
<evidence type="ECO:0000256" key="6">
    <source>
        <dbReference type="ARBA" id="ARBA00022598"/>
    </source>
</evidence>
<dbReference type="InterPro" id="IPR036914">
    <property type="entry name" value="MGS-like_dom_sf"/>
</dbReference>
<feature type="binding site" evidence="17">
    <location>
        <position position="751"/>
    </location>
    <ligand>
        <name>ATP</name>
        <dbReference type="ChEBI" id="CHEBI:30616"/>
        <label>2</label>
    </ligand>
</feature>
<dbReference type="Pfam" id="PF02787">
    <property type="entry name" value="CPSase_L_D3"/>
    <property type="match status" value="1"/>
</dbReference>
<keyword evidence="21" id="KW-1185">Reference proteome</keyword>
<reference evidence="20 21" key="1">
    <citation type="submission" date="2018-08" db="EMBL/GenBank/DDBJ databases">
        <title>Erythrobacter zhengii sp.nov., a bacterium isolated from deep-sea sediment.</title>
        <authorList>
            <person name="Fang C."/>
            <person name="Wu Y.-H."/>
            <person name="Sun C."/>
            <person name="Wang H."/>
            <person name="Cheng H."/>
            <person name="Meng F.-X."/>
            <person name="Wang C.-S."/>
            <person name="Xu X.-W."/>
        </authorList>
    </citation>
    <scope>NUCLEOTIDE SEQUENCE [LARGE SCALE GENOMIC DNA]</scope>
    <source>
        <strain evidence="20 21">V18</strain>
    </source>
</reference>
<gene>
    <name evidence="17" type="primary">carB</name>
    <name evidence="20" type="ORF">D2V07_01240</name>
</gene>
<feature type="binding site" evidence="17">
    <location>
        <position position="175"/>
    </location>
    <ligand>
        <name>ATP</name>
        <dbReference type="ChEBI" id="CHEBI:30616"/>
        <label>1</label>
    </ligand>
</feature>
<dbReference type="InterPro" id="IPR033937">
    <property type="entry name" value="MGS_CPS_CarB"/>
</dbReference>
<feature type="binding site" evidence="17">
    <location>
        <position position="822"/>
    </location>
    <ligand>
        <name>ATP</name>
        <dbReference type="ChEBI" id="CHEBI:30616"/>
        <label>2</label>
    </ligand>
</feature>
<feature type="binding site" evidence="17">
    <location>
        <position position="215"/>
    </location>
    <ligand>
        <name>ATP</name>
        <dbReference type="ChEBI" id="CHEBI:30616"/>
        <label>1</label>
    </ligand>
</feature>
<dbReference type="EMBL" id="QXFL01000001">
    <property type="protein sequence ID" value="RIV88931.1"/>
    <property type="molecule type" value="Genomic_DNA"/>
</dbReference>
<feature type="binding site" evidence="17">
    <location>
        <position position="823"/>
    </location>
    <ligand>
        <name>ATP</name>
        <dbReference type="ChEBI" id="CHEBI:30616"/>
        <label>2</label>
    </ligand>
</feature>
<feature type="binding site" evidence="17">
    <location>
        <position position="877"/>
    </location>
    <ligand>
        <name>ATP</name>
        <dbReference type="ChEBI" id="CHEBI:30616"/>
        <label>2</label>
    </ligand>
</feature>
<dbReference type="GO" id="GO:0005737">
    <property type="term" value="C:cytoplasm"/>
    <property type="evidence" value="ECO:0007669"/>
    <property type="project" value="TreeGrafter"/>
</dbReference>
<feature type="binding site" evidence="17">
    <location>
        <position position="242"/>
    </location>
    <ligand>
        <name>ATP</name>
        <dbReference type="ChEBI" id="CHEBI:30616"/>
        <label>1</label>
    </ligand>
</feature>
<keyword evidence="7 17" id="KW-0028">Amino-acid biosynthesis</keyword>
<dbReference type="InterPro" id="IPR006275">
    <property type="entry name" value="CPSase_lsu"/>
</dbReference>
<proteinExistence type="inferred from homology"/>
<feature type="binding site" evidence="17">
    <location>
        <position position="865"/>
    </location>
    <ligand>
        <name>ATP</name>
        <dbReference type="ChEBI" id="CHEBI:30616"/>
        <label>2</label>
    </ligand>
</feature>
<evidence type="ECO:0000313" key="21">
    <source>
        <dbReference type="Proteomes" id="UP000286576"/>
    </source>
</evidence>
<feature type="binding site" evidence="17">
    <location>
        <position position="129"/>
    </location>
    <ligand>
        <name>ATP</name>
        <dbReference type="ChEBI" id="CHEBI:30616"/>
        <label>1</label>
    </ligand>
</feature>
<dbReference type="GO" id="GO:0005524">
    <property type="term" value="F:ATP binding"/>
    <property type="evidence" value="ECO:0007669"/>
    <property type="project" value="UniProtKB-UniRule"/>
</dbReference>
<feature type="binding site" evidence="17">
    <location>
        <position position="210"/>
    </location>
    <ligand>
        <name>ATP</name>
        <dbReference type="ChEBI" id="CHEBI:30616"/>
        <label>1</label>
    </ligand>
</feature>
<feature type="binding site" evidence="17">
    <location>
        <position position="877"/>
    </location>
    <ligand>
        <name>Mn(2+)</name>
        <dbReference type="ChEBI" id="CHEBI:29035"/>
        <label>3</label>
    </ligand>
</feature>
<feature type="binding site" evidence="17">
    <location>
        <position position="285"/>
    </location>
    <ligand>
        <name>Mn(2+)</name>
        <dbReference type="ChEBI" id="CHEBI:29035"/>
        <label>1</label>
    </ligand>
</feature>
<evidence type="ECO:0000256" key="11">
    <source>
        <dbReference type="ARBA" id="ARBA00022840"/>
    </source>
</evidence>
<keyword evidence="14" id="KW-0464">Manganese</keyword>
<comment type="caution">
    <text evidence="17">Lacks conserved residue(s) required for the propagation of feature annotation.</text>
</comment>
<feature type="binding site" evidence="17">
    <location>
        <position position="299"/>
    </location>
    <ligand>
        <name>ATP</name>
        <dbReference type="ChEBI" id="CHEBI:30616"/>
        <label>1</label>
    </ligand>
</feature>
<dbReference type="InterPro" id="IPR011607">
    <property type="entry name" value="MGS-like_dom"/>
</dbReference>
<evidence type="ECO:0000259" key="18">
    <source>
        <dbReference type="PROSITE" id="PS50975"/>
    </source>
</evidence>
<comment type="catalytic activity">
    <reaction evidence="15 17">
        <text>hydrogencarbonate + NH4(+) + 2 ATP = carbamoyl phosphate + 2 ADP + phosphate + 2 H(+)</text>
        <dbReference type="Rhea" id="RHEA:18029"/>
        <dbReference type="ChEBI" id="CHEBI:15378"/>
        <dbReference type="ChEBI" id="CHEBI:17544"/>
        <dbReference type="ChEBI" id="CHEBI:28938"/>
        <dbReference type="ChEBI" id="CHEBI:30616"/>
        <dbReference type="ChEBI" id="CHEBI:43474"/>
        <dbReference type="ChEBI" id="CHEBI:58228"/>
        <dbReference type="ChEBI" id="CHEBI:456216"/>
        <dbReference type="EC" id="6.3.4.16"/>
    </reaction>
</comment>
<dbReference type="UniPathway" id="UPA00070">
    <property type="reaction ID" value="UER00115"/>
</dbReference>
<dbReference type="InterPro" id="IPR013815">
    <property type="entry name" value="ATP_grasp_subdomain_1"/>
</dbReference>
<keyword evidence="10 17" id="KW-0547">Nucleotide-binding</keyword>
<comment type="similarity">
    <text evidence="4 17">Belongs to the CarB family.</text>
</comment>
<dbReference type="FunFam" id="3.30.1490.20:FF:000001">
    <property type="entry name" value="Carbamoyl-phosphate synthase large chain"/>
    <property type="match status" value="1"/>
</dbReference>
<feature type="region of interest" description="Carboxyphosphate synthetic domain" evidence="17">
    <location>
        <begin position="1"/>
        <end position="402"/>
    </location>
</feature>
<feature type="binding site" evidence="17">
    <location>
        <position position="299"/>
    </location>
    <ligand>
        <name>Mn(2+)</name>
        <dbReference type="ChEBI" id="CHEBI:29035"/>
        <label>2</label>
    </ligand>
</feature>
<dbReference type="InterPro" id="IPR058047">
    <property type="entry name" value="CPSase_preATP-grasp"/>
</dbReference>
<dbReference type="NCBIfam" id="TIGR01369">
    <property type="entry name" value="CPSaseII_lrg"/>
    <property type="match status" value="1"/>
</dbReference>
<dbReference type="Gene3D" id="3.30.1490.20">
    <property type="entry name" value="ATP-grasp fold, A domain"/>
    <property type="match status" value="1"/>
</dbReference>
<evidence type="ECO:0000256" key="8">
    <source>
        <dbReference type="ARBA" id="ARBA00022723"/>
    </source>
</evidence>
<evidence type="ECO:0000256" key="5">
    <source>
        <dbReference type="ARBA" id="ARBA00022571"/>
    </source>
</evidence>
<dbReference type="Pfam" id="PF02786">
    <property type="entry name" value="CPSase_L_D2"/>
    <property type="match status" value="2"/>
</dbReference>
<dbReference type="RefSeq" id="WP_119584210.1">
    <property type="nucleotide sequence ID" value="NZ_CAWODQ010000001.1"/>
</dbReference>
<dbReference type="HAMAP" id="MF_01210_A">
    <property type="entry name" value="CPSase_L_chain_A"/>
    <property type="match status" value="1"/>
</dbReference>
<dbReference type="FunFam" id="3.30.470.20:FF:000007">
    <property type="entry name" value="Carbamoyl-phosphate synthase large chain"/>
    <property type="match status" value="1"/>
</dbReference>